<feature type="compositionally biased region" description="Low complexity" evidence="1">
    <location>
        <begin position="33"/>
        <end position="47"/>
    </location>
</feature>
<evidence type="ECO:0000313" key="5">
    <source>
        <dbReference type="Proteomes" id="UP000571183"/>
    </source>
</evidence>
<gene>
    <name evidence="4" type="ORF">F5897_000005</name>
</gene>
<accession>A0A840DMD3</accession>
<dbReference type="SUPFAM" id="SSF55166">
    <property type="entry name" value="Hedgehog/DD-peptidase"/>
    <property type="match status" value="1"/>
</dbReference>
<evidence type="ECO:0000256" key="1">
    <source>
        <dbReference type="SAM" id="MobiDB-lite"/>
    </source>
</evidence>
<comment type="caution">
    <text evidence="4">The sequence shown here is derived from an EMBL/GenBank/DDBJ whole genome shotgun (WGS) entry which is preliminary data.</text>
</comment>
<keyword evidence="5" id="KW-1185">Reference proteome</keyword>
<dbReference type="CDD" id="cd14852">
    <property type="entry name" value="LD-carboxypeptidase"/>
    <property type="match status" value="1"/>
</dbReference>
<dbReference type="GO" id="GO:0009002">
    <property type="term" value="F:serine-type D-Ala-D-Ala carboxypeptidase activity"/>
    <property type="evidence" value="ECO:0007669"/>
    <property type="project" value="UniProtKB-EC"/>
</dbReference>
<keyword evidence="4" id="KW-0645">Protease</keyword>
<keyword evidence="4" id="KW-0378">Hydrolase</keyword>
<dbReference type="Gene3D" id="3.30.1380.10">
    <property type="match status" value="1"/>
</dbReference>
<organism evidence="4 5">
    <name type="scientific">Canibacter oris</name>
    <dbReference type="NCBI Taxonomy" id="1365628"/>
    <lineage>
        <taxon>Bacteria</taxon>
        <taxon>Bacillati</taxon>
        <taxon>Actinomycetota</taxon>
        <taxon>Actinomycetes</taxon>
        <taxon>Micrococcales</taxon>
        <taxon>Microbacteriaceae</taxon>
        <taxon>Canibacter</taxon>
    </lineage>
</organism>
<feature type="region of interest" description="Disordered" evidence="1">
    <location>
        <begin position="27"/>
        <end position="73"/>
    </location>
</feature>
<dbReference type="EMBL" id="JACIFD010000001">
    <property type="protein sequence ID" value="MBB4070729.1"/>
    <property type="molecule type" value="Genomic_DNA"/>
</dbReference>
<dbReference type="PROSITE" id="PS51257">
    <property type="entry name" value="PROKAR_LIPOPROTEIN"/>
    <property type="match status" value="1"/>
</dbReference>
<protein>
    <submittedName>
        <fullName evidence="4">D-alanyl-D-alanine carboxypeptidase</fullName>
        <ecNumber evidence="4">3.4.16.4</ecNumber>
    </submittedName>
</protein>
<dbReference type="AlphaFoldDB" id="A0A840DMD3"/>
<dbReference type="PANTHER" id="PTHR34385">
    <property type="entry name" value="D-ALANYL-D-ALANINE CARBOXYPEPTIDASE"/>
    <property type="match status" value="1"/>
</dbReference>
<dbReference type="RefSeq" id="WP_183304049.1">
    <property type="nucleotide sequence ID" value="NZ_JACIFD010000001.1"/>
</dbReference>
<dbReference type="InterPro" id="IPR058193">
    <property type="entry name" value="VanY/YodJ_core_dom"/>
</dbReference>
<feature type="signal peptide" evidence="2">
    <location>
        <begin position="1"/>
        <end position="25"/>
    </location>
</feature>
<dbReference type="PANTHER" id="PTHR34385:SF1">
    <property type="entry name" value="PEPTIDOGLYCAN L-ALANYL-D-GLUTAMATE ENDOPEPTIDASE CWLK"/>
    <property type="match status" value="1"/>
</dbReference>
<dbReference type="GO" id="GO:0006508">
    <property type="term" value="P:proteolysis"/>
    <property type="evidence" value="ECO:0007669"/>
    <property type="project" value="InterPro"/>
</dbReference>
<feature type="domain" description="D-alanyl-D-alanine carboxypeptidase-like core" evidence="3">
    <location>
        <begin position="114"/>
        <end position="242"/>
    </location>
</feature>
<dbReference type="Pfam" id="PF02557">
    <property type="entry name" value="VanY"/>
    <property type="match status" value="1"/>
</dbReference>
<reference evidence="4" key="1">
    <citation type="submission" date="2020-08" db="EMBL/GenBank/DDBJ databases">
        <title>Sequencing the genomes of 1000 actinobacteria strains.</title>
        <authorList>
            <person name="Klenk H.-P."/>
        </authorList>
    </citation>
    <scope>NUCLEOTIDE SEQUENCE [LARGE SCALE GENOMIC DNA]</scope>
    <source>
        <strain evidence="4">DSM 27064</strain>
    </source>
</reference>
<evidence type="ECO:0000259" key="3">
    <source>
        <dbReference type="Pfam" id="PF02557"/>
    </source>
</evidence>
<evidence type="ECO:0000313" key="4">
    <source>
        <dbReference type="EMBL" id="MBB4070729.1"/>
    </source>
</evidence>
<name>A0A840DMD3_9MICO</name>
<dbReference type="InterPro" id="IPR052179">
    <property type="entry name" value="DD-CPase-like"/>
</dbReference>
<keyword evidence="2" id="KW-0732">Signal</keyword>
<keyword evidence="4" id="KW-0121">Carboxypeptidase</keyword>
<feature type="chain" id="PRO_5039017995" evidence="2">
    <location>
        <begin position="26"/>
        <end position="270"/>
    </location>
</feature>
<sequence length="270" mass="29430">MADRKTYRRAFTVSAILLSASLLTACGSTTPEPVATSPKTSSTATAPQPESQQNSAAEPAQQATGPEAARAKYDIDSPGSITVVVNKQRPLRPLDYYPEGMVQPEIPNLQGQPLRPEASAAATEMYHAAKAATGAGFAICSGFRSYDLQAQLYRGYAAESGQQEADQFSARPGHSEHQTGLAMDIVAEGSGCRFDDHLYVTATGQWMNENAWRYGFILRYDYGLQPIVGYMTEEWHWRFIGKELAAEMHHSGVKTLEEFFGTGAATEYAE</sequence>
<dbReference type="InterPro" id="IPR009045">
    <property type="entry name" value="Zn_M74/Hedgehog-like"/>
</dbReference>
<dbReference type="InterPro" id="IPR003709">
    <property type="entry name" value="VanY-like_core_dom"/>
</dbReference>
<evidence type="ECO:0000256" key="2">
    <source>
        <dbReference type="SAM" id="SignalP"/>
    </source>
</evidence>
<dbReference type="Proteomes" id="UP000571183">
    <property type="component" value="Unassembled WGS sequence"/>
</dbReference>
<feature type="compositionally biased region" description="Polar residues" evidence="1">
    <location>
        <begin position="48"/>
        <end position="64"/>
    </location>
</feature>
<proteinExistence type="predicted"/>
<dbReference type="EC" id="3.4.16.4" evidence="4"/>